<evidence type="ECO:0000313" key="2">
    <source>
        <dbReference type="EMBL" id="EQB56399.1"/>
    </source>
</evidence>
<dbReference type="Proteomes" id="UP000015530">
    <property type="component" value="Unassembled WGS sequence"/>
</dbReference>
<protein>
    <submittedName>
        <fullName evidence="2">Uncharacterized protein</fullName>
    </submittedName>
</protein>
<sequence>MGVESPMLPYATAQAGKLSQRTASVGEGSGQGDPLVYRSDGTLERT</sequence>
<dbReference type="EMBL" id="AMYD01000737">
    <property type="protein sequence ID" value="EQB56399.1"/>
    <property type="molecule type" value="Genomic_DNA"/>
</dbReference>
<reference evidence="3" key="1">
    <citation type="journal article" date="2013" name="Mol. Plant Microbe Interact.">
        <title>Global aspects of pacC regulation of pathogenicity genes in Colletotrichum gloeosporioides as revealed by transcriptome analysis.</title>
        <authorList>
            <person name="Alkan N."/>
            <person name="Meng X."/>
            <person name="Friedlander G."/>
            <person name="Reuveni E."/>
            <person name="Sukno S."/>
            <person name="Sherman A."/>
            <person name="Thon M."/>
            <person name="Fluhr R."/>
            <person name="Prusky D."/>
        </authorList>
    </citation>
    <scope>NUCLEOTIDE SEQUENCE [LARGE SCALE GENOMIC DNA]</scope>
    <source>
        <strain evidence="3">Cg-14</strain>
    </source>
</reference>
<dbReference type="AlphaFoldDB" id="T0KW90"/>
<accession>T0KW90</accession>
<comment type="caution">
    <text evidence="2">The sequence shown here is derived from an EMBL/GenBank/DDBJ whole genome shotgun (WGS) entry which is preliminary data.</text>
</comment>
<organism evidence="2 3">
    <name type="scientific">Colletotrichum gloeosporioides (strain Cg-14)</name>
    <name type="common">Anthracnose fungus</name>
    <name type="synonym">Glomerella cingulata</name>
    <dbReference type="NCBI Taxonomy" id="1237896"/>
    <lineage>
        <taxon>Eukaryota</taxon>
        <taxon>Fungi</taxon>
        <taxon>Dikarya</taxon>
        <taxon>Ascomycota</taxon>
        <taxon>Pezizomycotina</taxon>
        <taxon>Sordariomycetes</taxon>
        <taxon>Hypocreomycetidae</taxon>
        <taxon>Glomerellales</taxon>
        <taxon>Glomerellaceae</taxon>
        <taxon>Colletotrichum</taxon>
        <taxon>Colletotrichum gloeosporioides species complex</taxon>
    </lineage>
</organism>
<feature type="region of interest" description="Disordered" evidence="1">
    <location>
        <begin position="1"/>
        <end position="46"/>
    </location>
</feature>
<evidence type="ECO:0000256" key="1">
    <source>
        <dbReference type="SAM" id="MobiDB-lite"/>
    </source>
</evidence>
<dbReference type="HOGENOM" id="CLU_3191275_0_0_1"/>
<evidence type="ECO:0000313" key="3">
    <source>
        <dbReference type="Proteomes" id="UP000015530"/>
    </source>
</evidence>
<proteinExistence type="predicted"/>
<gene>
    <name evidence="2" type="ORF">CGLO_03593</name>
</gene>
<name>T0KW90_COLGC</name>